<accession>A0A2S8B887</accession>
<dbReference type="CDD" id="cd03404">
    <property type="entry name" value="SPFH_HflK"/>
    <property type="match status" value="1"/>
</dbReference>
<keyword evidence="4" id="KW-1133">Transmembrane helix</keyword>
<evidence type="ECO:0000256" key="4">
    <source>
        <dbReference type="ARBA" id="ARBA00022989"/>
    </source>
</evidence>
<comment type="similarity">
    <text evidence="2">Belongs to the band 7/mec-2 family. HflK subfamily.</text>
</comment>
<dbReference type="GO" id="GO:0008233">
    <property type="term" value="F:peptidase activity"/>
    <property type="evidence" value="ECO:0007669"/>
    <property type="project" value="UniProtKB-KW"/>
</dbReference>
<feature type="compositionally biased region" description="Polar residues" evidence="6">
    <location>
        <begin position="22"/>
        <end position="32"/>
    </location>
</feature>
<feature type="domain" description="Band 7" evidence="7">
    <location>
        <begin position="124"/>
        <end position="292"/>
    </location>
</feature>
<evidence type="ECO:0000259" key="7">
    <source>
        <dbReference type="SMART" id="SM00244"/>
    </source>
</evidence>
<dbReference type="SUPFAM" id="SSF117892">
    <property type="entry name" value="Band 7/SPFH domain"/>
    <property type="match status" value="1"/>
</dbReference>
<dbReference type="SMART" id="SM00244">
    <property type="entry name" value="PHB"/>
    <property type="match status" value="1"/>
</dbReference>
<dbReference type="GO" id="GO:0016020">
    <property type="term" value="C:membrane"/>
    <property type="evidence" value="ECO:0007669"/>
    <property type="project" value="UniProtKB-SubCell"/>
</dbReference>
<dbReference type="EMBL" id="PHFW01000002">
    <property type="protein sequence ID" value="PQM28568.1"/>
    <property type="molecule type" value="Genomic_DNA"/>
</dbReference>
<dbReference type="PANTHER" id="PTHR43327:SF2">
    <property type="entry name" value="MODULATOR OF FTSH PROTEASE HFLK"/>
    <property type="match status" value="1"/>
</dbReference>
<keyword evidence="8" id="KW-0645">Protease</keyword>
<dbReference type="AlphaFoldDB" id="A0A2S8B887"/>
<dbReference type="OrthoDB" id="9779595at2"/>
<feature type="compositionally biased region" description="Gly residues" evidence="6">
    <location>
        <begin position="86"/>
        <end position="97"/>
    </location>
</feature>
<comment type="caution">
    <text evidence="8">The sequence shown here is derived from an EMBL/GenBank/DDBJ whole genome shotgun (WGS) entry which is preliminary data.</text>
</comment>
<dbReference type="InterPro" id="IPR010201">
    <property type="entry name" value="HflK"/>
</dbReference>
<proteinExistence type="inferred from homology"/>
<dbReference type="Pfam" id="PF01145">
    <property type="entry name" value="Band_7"/>
    <property type="match status" value="1"/>
</dbReference>
<feature type="region of interest" description="Disordered" evidence="6">
    <location>
        <begin position="1"/>
        <end position="97"/>
    </location>
</feature>
<evidence type="ECO:0000256" key="3">
    <source>
        <dbReference type="ARBA" id="ARBA00022692"/>
    </source>
</evidence>
<evidence type="ECO:0000256" key="1">
    <source>
        <dbReference type="ARBA" id="ARBA00004167"/>
    </source>
</evidence>
<name>A0A2S8B887_9SPHN</name>
<keyword evidence="9" id="KW-1185">Reference proteome</keyword>
<dbReference type="InterPro" id="IPR036013">
    <property type="entry name" value="Band_7/SPFH_dom_sf"/>
</dbReference>
<evidence type="ECO:0000313" key="9">
    <source>
        <dbReference type="Proteomes" id="UP000238954"/>
    </source>
</evidence>
<dbReference type="InterPro" id="IPR001107">
    <property type="entry name" value="Band_7"/>
</dbReference>
<dbReference type="Proteomes" id="UP000238954">
    <property type="component" value="Chromosome"/>
</dbReference>
<organism evidence="8 9">
    <name type="scientific">Sphingopyxis lindanitolerans</name>
    <dbReference type="NCBI Taxonomy" id="2054227"/>
    <lineage>
        <taxon>Bacteria</taxon>
        <taxon>Pseudomonadati</taxon>
        <taxon>Pseudomonadota</taxon>
        <taxon>Alphaproteobacteria</taxon>
        <taxon>Sphingomonadales</taxon>
        <taxon>Sphingomonadaceae</taxon>
        <taxon>Sphingopyxis</taxon>
    </lineage>
</organism>
<protein>
    <submittedName>
        <fullName evidence="8">Protease modulator HflK</fullName>
    </submittedName>
</protein>
<comment type="subcellular location">
    <subcellularLocation>
        <location evidence="1">Membrane</location>
        <topology evidence="1">Single-pass membrane protein</topology>
    </subcellularLocation>
</comment>
<keyword evidence="3" id="KW-0812">Transmembrane</keyword>
<dbReference type="InterPro" id="IPR050710">
    <property type="entry name" value="Band7/mec-2_domain"/>
</dbReference>
<dbReference type="RefSeq" id="WP_105998737.1">
    <property type="nucleotide sequence ID" value="NZ_CM009578.1"/>
</dbReference>
<dbReference type="PANTHER" id="PTHR43327">
    <property type="entry name" value="STOMATIN-LIKE PROTEIN 2, MITOCHONDRIAL"/>
    <property type="match status" value="1"/>
</dbReference>
<sequence>MSNKSDGRMAGRFPRGMRQFFHQISQMANSPWGSGPKGGGDGGKDDGGDRSGPRNPWVTPDPADSARGRKPRGPSALDELLRKGRGSFGGGGSGGGSDGFNFGDSAKVWKWGIAALVGAWFVFSSFHIVPPEKEGVVTRLGSYSRTVGPGVKFTWPAPIERIRLEDVRAIRTMQIGSPNATDENFVLTRDQSIVDLAYEVRWSIRDPELYIFQLADPDGTLREVAESSMRATVANFDLVQAIGPGRVEIERQVQLRMQALLDQYRAGVTIQGIAIRQADPPSQVDEAFKEVTAARQKRESDINLARAYEQQVLERARGDTAAFDKIYEQYRLAPGVTRKRLYYETMEGVLSNTDKTIVEAPGVVPYLPLPEIQRRANAAPEAAAPEAAPKGGQ</sequence>
<keyword evidence="5" id="KW-0472">Membrane</keyword>
<dbReference type="GO" id="GO:0006508">
    <property type="term" value="P:proteolysis"/>
    <property type="evidence" value="ECO:0007669"/>
    <property type="project" value="UniProtKB-KW"/>
</dbReference>
<evidence type="ECO:0000256" key="2">
    <source>
        <dbReference type="ARBA" id="ARBA00006971"/>
    </source>
</evidence>
<evidence type="ECO:0000256" key="5">
    <source>
        <dbReference type="ARBA" id="ARBA00023136"/>
    </source>
</evidence>
<evidence type="ECO:0000313" key="8">
    <source>
        <dbReference type="EMBL" id="PQM28568.1"/>
    </source>
</evidence>
<dbReference type="Gene3D" id="3.30.479.30">
    <property type="entry name" value="Band 7 domain"/>
    <property type="match status" value="1"/>
</dbReference>
<reference evidence="9" key="1">
    <citation type="submission" date="2017-11" db="EMBL/GenBank/DDBJ databases">
        <title>The complete genome sequence of Sphingopyxis pomeranensis sp. nov. strain WS5A3p.</title>
        <authorList>
            <person name="Kaminski M.A."/>
        </authorList>
    </citation>
    <scope>NUCLEOTIDE SEQUENCE [LARGE SCALE GENOMIC DNA]</scope>
    <source>
        <strain evidence="9">WS5A3p</strain>
    </source>
</reference>
<evidence type="ECO:0000256" key="6">
    <source>
        <dbReference type="SAM" id="MobiDB-lite"/>
    </source>
</evidence>
<feature type="compositionally biased region" description="Basic and acidic residues" evidence="6">
    <location>
        <begin position="42"/>
        <end position="52"/>
    </location>
</feature>
<keyword evidence="8" id="KW-0378">Hydrolase</keyword>
<gene>
    <name evidence="8" type="ORF">CVO77_08990</name>
</gene>